<reference evidence="1 2" key="1">
    <citation type="submission" date="2019-03" db="EMBL/GenBank/DDBJ databases">
        <title>First draft genome of Liparis tanakae, snailfish: a comprehensive survey of snailfish specific genes.</title>
        <authorList>
            <person name="Kim W."/>
            <person name="Song I."/>
            <person name="Jeong J.-H."/>
            <person name="Kim D."/>
            <person name="Kim S."/>
            <person name="Ryu S."/>
            <person name="Song J.Y."/>
            <person name="Lee S.K."/>
        </authorList>
    </citation>
    <scope>NUCLEOTIDE SEQUENCE [LARGE SCALE GENOMIC DNA]</scope>
    <source>
        <tissue evidence="1">Muscle</tissue>
    </source>
</reference>
<comment type="caution">
    <text evidence="1">The sequence shown here is derived from an EMBL/GenBank/DDBJ whole genome shotgun (WGS) entry which is preliminary data.</text>
</comment>
<accession>A0A4Z2IK27</accession>
<protein>
    <submittedName>
        <fullName evidence="1">Uncharacterized protein</fullName>
    </submittedName>
</protein>
<evidence type="ECO:0000313" key="1">
    <source>
        <dbReference type="EMBL" id="TNN77824.1"/>
    </source>
</evidence>
<gene>
    <name evidence="1" type="ORF">EYF80_011881</name>
</gene>
<keyword evidence="2" id="KW-1185">Reference proteome</keyword>
<sequence length="63" mass="7072">MVVESVTPPFMGVKEVNLSSQVEIEYLSAEFQVLLQKPHTQQTERVLLDTLPGSKEDGRVKTN</sequence>
<name>A0A4Z2IK27_9TELE</name>
<dbReference type="EMBL" id="SRLO01000079">
    <property type="protein sequence ID" value="TNN77824.1"/>
    <property type="molecule type" value="Genomic_DNA"/>
</dbReference>
<proteinExistence type="predicted"/>
<dbReference type="Proteomes" id="UP000314294">
    <property type="component" value="Unassembled WGS sequence"/>
</dbReference>
<evidence type="ECO:0000313" key="2">
    <source>
        <dbReference type="Proteomes" id="UP000314294"/>
    </source>
</evidence>
<dbReference type="AlphaFoldDB" id="A0A4Z2IK27"/>
<organism evidence="1 2">
    <name type="scientific">Liparis tanakae</name>
    <name type="common">Tanaka's snailfish</name>
    <dbReference type="NCBI Taxonomy" id="230148"/>
    <lineage>
        <taxon>Eukaryota</taxon>
        <taxon>Metazoa</taxon>
        <taxon>Chordata</taxon>
        <taxon>Craniata</taxon>
        <taxon>Vertebrata</taxon>
        <taxon>Euteleostomi</taxon>
        <taxon>Actinopterygii</taxon>
        <taxon>Neopterygii</taxon>
        <taxon>Teleostei</taxon>
        <taxon>Neoteleostei</taxon>
        <taxon>Acanthomorphata</taxon>
        <taxon>Eupercaria</taxon>
        <taxon>Perciformes</taxon>
        <taxon>Cottioidei</taxon>
        <taxon>Cottales</taxon>
        <taxon>Liparidae</taxon>
        <taxon>Liparis</taxon>
    </lineage>
</organism>